<evidence type="ECO:0000259" key="1">
    <source>
        <dbReference type="Pfam" id="PF01168"/>
    </source>
</evidence>
<dbReference type="EMBL" id="CP069798">
    <property type="protein sequence ID" value="QRQ82388.1"/>
    <property type="molecule type" value="Genomic_DNA"/>
</dbReference>
<dbReference type="InterPro" id="IPR001608">
    <property type="entry name" value="Ala_racemase_N"/>
</dbReference>
<dbReference type="Gene3D" id="3.20.20.10">
    <property type="entry name" value="Alanine racemase"/>
    <property type="match status" value="1"/>
</dbReference>
<dbReference type="AlphaFoldDB" id="A0A892ZIX4"/>
<proteinExistence type="predicted"/>
<dbReference type="KEGG" id="ptes:JQU52_02975"/>
<accession>A0A892ZIX4</accession>
<feature type="domain" description="Alanine racemase N-terminal" evidence="1">
    <location>
        <begin position="21"/>
        <end position="210"/>
    </location>
</feature>
<evidence type="ECO:0000313" key="2">
    <source>
        <dbReference type="EMBL" id="QRQ82388.1"/>
    </source>
</evidence>
<dbReference type="Pfam" id="PF01168">
    <property type="entry name" value="Ala_racemase_N"/>
    <property type="match status" value="1"/>
</dbReference>
<organism evidence="2 3">
    <name type="scientific">Paralysiella testudinis</name>
    <dbReference type="NCBI Taxonomy" id="2809020"/>
    <lineage>
        <taxon>Bacteria</taxon>
        <taxon>Pseudomonadati</taxon>
        <taxon>Pseudomonadota</taxon>
        <taxon>Betaproteobacteria</taxon>
        <taxon>Neisseriales</taxon>
        <taxon>Neisseriaceae</taxon>
        <taxon>Paralysiella</taxon>
    </lineage>
</organism>
<dbReference type="SUPFAM" id="SSF51419">
    <property type="entry name" value="PLP-binding barrel"/>
    <property type="match status" value="1"/>
</dbReference>
<dbReference type="GO" id="GO:0008721">
    <property type="term" value="F:D-serine ammonia-lyase activity"/>
    <property type="evidence" value="ECO:0007669"/>
    <property type="project" value="TreeGrafter"/>
</dbReference>
<protein>
    <submittedName>
        <fullName evidence="2">Alanine racemase</fullName>
    </submittedName>
</protein>
<dbReference type="RefSeq" id="WP_230339672.1">
    <property type="nucleotide sequence ID" value="NZ_CP069798.1"/>
</dbReference>
<sequence>MWLEQQYAEVFRQTPKPFAFVDMAAWRQNFADLVARCGHKRIRIATKSIRCPDLMRTLAGHPQVDGWLCFSADEALYLAGLGFNNLLVAYPTLEPTRVTAVCRAVQQGAQIVLMADSAAHLRALNRLAAAAGAVLPVALDIDVSVAFPGIYFGVYRSSLRQAADLRALLAVLPDCPALKLCGVMTYEAQIAGVTDAHNGKNGAYNALVRLLKRRSLPHIRAWRQEITQILQASGVELAFFNGGGTGSLASTLADAAVTELTFGSGLFAPALFDGYQDFQPRPAAGFALEIVRRPRADVYTCLGGGYMASGSSGRDKLPLLMYPRGRLLANEGAGEVQTPFRFSGSLDWPQDNFALFRHAKAGELCERFNELLLLDNGTIAGRAKTYRGDGQCFL</sequence>
<dbReference type="InterPro" id="IPR029066">
    <property type="entry name" value="PLP-binding_barrel"/>
</dbReference>
<gene>
    <name evidence="2" type="ORF">JQU52_02975</name>
</gene>
<keyword evidence="3" id="KW-1185">Reference proteome</keyword>
<dbReference type="InterPro" id="IPR051466">
    <property type="entry name" value="D-amino_acid_metab_enzyme"/>
</dbReference>
<dbReference type="GO" id="GO:0036088">
    <property type="term" value="P:D-serine catabolic process"/>
    <property type="evidence" value="ECO:0007669"/>
    <property type="project" value="TreeGrafter"/>
</dbReference>
<reference evidence="2" key="1">
    <citation type="submission" date="2021-02" db="EMBL/GenBank/DDBJ databases">
        <title>Neisseriaceae sp. 26B isolated from the cloaca of a Common Toad-headed Turtle (Mesoclemmys nasuta).</title>
        <authorList>
            <person name="Spergser J."/>
            <person name="Busse H.-J."/>
        </authorList>
    </citation>
    <scope>NUCLEOTIDE SEQUENCE</scope>
    <source>
        <strain evidence="2">26B</strain>
    </source>
</reference>
<dbReference type="PANTHER" id="PTHR28004">
    <property type="entry name" value="ZGC:162816-RELATED"/>
    <property type="match status" value="1"/>
</dbReference>
<dbReference type="PANTHER" id="PTHR28004:SF2">
    <property type="entry name" value="D-SERINE DEHYDRATASE"/>
    <property type="match status" value="1"/>
</dbReference>
<evidence type="ECO:0000313" key="3">
    <source>
        <dbReference type="Proteomes" id="UP000653156"/>
    </source>
</evidence>
<name>A0A892ZIX4_9NEIS</name>
<dbReference type="Proteomes" id="UP000653156">
    <property type="component" value="Chromosome"/>
</dbReference>